<feature type="transmembrane region" description="Helical" evidence="1">
    <location>
        <begin position="130"/>
        <end position="148"/>
    </location>
</feature>
<sequence length="236" mass="27525">MLNNNKTINPAYLDCSLVLAGKLSGWKNTIWVFWGNRAYVHNSNESGQNFISVFFIICFLATIAFFHYFPFKLMGLMVLIGFSGTFILWPIGYANQSPFIIWVNVLIGALGLVNQWQFGLGTFGYHFEKYFFWAYLIGGLLAVYRRFWNAVIWKALDKITLDYYNQHGLDFDIQTKLITDYQTAYNQLAKRFCELIKGNSHKYFTREQAQKIQNWINNRSLASFDKAMQSIDETIK</sequence>
<proteinExistence type="predicted"/>
<feature type="transmembrane region" description="Helical" evidence="1">
    <location>
        <begin position="99"/>
        <end position="118"/>
    </location>
</feature>
<gene>
    <name evidence="2" type="ORF">RICGR_0457</name>
</gene>
<dbReference type="EMBL" id="AAQJ02000001">
    <property type="protein sequence ID" value="EDP45869.1"/>
    <property type="molecule type" value="Genomic_DNA"/>
</dbReference>
<organism evidence="2 3">
    <name type="scientific">Rickettsiella grylli</name>
    <dbReference type="NCBI Taxonomy" id="59196"/>
    <lineage>
        <taxon>Bacteria</taxon>
        <taxon>Pseudomonadati</taxon>
        <taxon>Pseudomonadota</taxon>
        <taxon>Gammaproteobacteria</taxon>
        <taxon>Legionellales</taxon>
        <taxon>Coxiellaceae</taxon>
        <taxon>Rickettsiella</taxon>
    </lineage>
</organism>
<reference evidence="2" key="1">
    <citation type="submission" date="2006-04" db="EMBL/GenBank/DDBJ databases">
        <authorList>
            <person name="Seshadri R."/>
            <person name="Federici B.A."/>
        </authorList>
    </citation>
    <scope>NUCLEOTIDE SEQUENCE [LARGE SCALE GENOMIC DNA]</scope>
</reference>
<protein>
    <submittedName>
        <fullName evidence="2">Uncharacterized protein</fullName>
    </submittedName>
</protein>
<evidence type="ECO:0000256" key="1">
    <source>
        <dbReference type="SAM" id="Phobius"/>
    </source>
</evidence>
<accession>A8PLK6</accession>
<dbReference type="AlphaFoldDB" id="A8PLK6"/>
<comment type="caution">
    <text evidence="2">The sequence shown here is derived from an EMBL/GenBank/DDBJ whole genome shotgun (WGS) entry which is preliminary data.</text>
</comment>
<dbReference type="RefSeq" id="WP_006034857.1">
    <property type="nucleotide sequence ID" value="NZ_AAQJ02000001.1"/>
</dbReference>
<reference evidence="2" key="2">
    <citation type="submission" date="2007-10" db="EMBL/GenBank/DDBJ databases">
        <authorList>
            <person name="Myers G.S."/>
        </authorList>
    </citation>
    <scope>NUCLEOTIDE SEQUENCE [LARGE SCALE GENOMIC DNA]</scope>
</reference>
<evidence type="ECO:0000313" key="3">
    <source>
        <dbReference type="Proteomes" id="UP000054075"/>
    </source>
</evidence>
<name>A8PLK6_9COXI</name>
<evidence type="ECO:0000313" key="2">
    <source>
        <dbReference type="EMBL" id="EDP45869.1"/>
    </source>
</evidence>
<feature type="transmembrane region" description="Helical" evidence="1">
    <location>
        <begin position="50"/>
        <end position="69"/>
    </location>
</feature>
<dbReference type="Proteomes" id="UP000054075">
    <property type="component" value="Unassembled WGS sequence"/>
</dbReference>
<keyword evidence="1" id="KW-0812">Transmembrane</keyword>
<keyword evidence="3" id="KW-1185">Reference proteome</keyword>
<dbReference type="STRING" id="59196.RICGR_0457"/>
<keyword evidence="1" id="KW-0472">Membrane</keyword>
<keyword evidence="1" id="KW-1133">Transmembrane helix</keyword>
<feature type="transmembrane region" description="Helical" evidence="1">
    <location>
        <begin position="75"/>
        <end position="92"/>
    </location>
</feature>